<dbReference type="Gene3D" id="3.30.420.10">
    <property type="entry name" value="Ribonuclease H-like superfamily/Ribonuclease H"/>
    <property type="match status" value="1"/>
</dbReference>
<dbReference type="Proteomes" id="UP000479000">
    <property type="component" value="Unassembled WGS sequence"/>
</dbReference>
<dbReference type="InterPro" id="IPR036397">
    <property type="entry name" value="RNaseH_sf"/>
</dbReference>
<dbReference type="InterPro" id="IPR040676">
    <property type="entry name" value="DUF5641"/>
</dbReference>
<organism evidence="3 4">
    <name type="scientific">Nesidiocoris tenuis</name>
    <dbReference type="NCBI Taxonomy" id="355587"/>
    <lineage>
        <taxon>Eukaryota</taxon>
        <taxon>Metazoa</taxon>
        <taxon>Ecdysozoa</taxon>
        <taxon>Arthropoda</taxon>
        <taxon>Hexapoda</taxon>
        <taxon>Insecta</taxon>
        <taxon>Pterygota</taxon>
        <taxon>Neoptera</taxon>
        <taxon>Paraneoptera</taxon>
        <taxon>Hemiptera</taxon>
        <taxon>Heteroptera</taxon>
        <taxon>Panheteroptera</taxon>
        <taxon>Cimicomorpha</taxon>
        <taxon>Miridae</taxon>
        <taxon>Dicyphina</taxon>
        <taxon>Nesidiocoris</taxon>
    </lineage>
</organism>
<dbReference type="GO" id="GO:0042575">
    <property type="term" value="C:DNA polymerase complex"/>
    <property type="evidence" value="ECO:0007669"/>
    <property type="project" value="UniProtKB-ARBA"/>
</dbReference>
<dbReference type="EMBL" id="CADCXU010001499">
    <property type="protein sequence ID" value="CAA9993977.1"/>
    <property type="molecule type" value="Genomic_DNA"/>
</dbReference>
<dbReference type="InterPro" id="IPR041588">
    <property type="entry name" value="Integrase_H2C2"/>
</dbReference>
<dbReference type="Pfam" id="PF17921">
    <property type="entry name" value="Integrase_H2C2"/>
    <property type="match status" value="1"/>
</dbReference>
<dbReference type="InterPro" id="IPR043502">
    <property type="entry name" value="DNA/RNA_pol_sf"/>
</dbReference>
<dbReference type="InterPro" id="IPR043128">
    <property type="entry name" value="Rev_trsase/Diguanyl_cyclase"/>
</dbReference>
<dbReference type="SUPFAM" id="SSF53098">
    <property type="entry name" value="Ribonuclease H-like"/>
    <property type="match status" value="1"/>
</dbReference>
<sequence>MAALKKLLTGPAAAMLRHYGASANDYTSALTELKAKYTSPRQVADAVLTQFLDIQSLNNPESLPDVERFYDEVGSAYAAMLNLKVKDLTQFILSYTVRQRLPFKFQDKLHEKLGDTIPSMPLALEFLEGEIQKLRARSLTDDKKTSASHLGGSSRFASGSFKNSAVRRIRGQSCAAIGQHHVSTTPPPSSSGPTFTLDVTAYVLNCASLNVPSQQLPRNDWPAYDNFELADKMYHLPQSVNLILNSDIFEAVDCHLIVNDLPGYPTARFTKLGWIISGSCKRYLKPTSEPCGGETISPATHRNESDFGSTSVGIIEVPNPVFSASSLRVELCPPTHLNVPTLSDPRSRFCSNATGRIAGKMPTKESPNKKLNELVERFLQLDSMSEQPKWTADEIKAEEIFQATTRQLPNGRYLVALPLRANPELLGGSRLAAVQQLCSLERRLDKQPKLRQAYNKFMQDYLDSNHMEPCSIPSRPLISYYLPHHCVHRPDDPPDKIRVVFNASQKSSSKYSLNDLLLPGPKLQLDITDVLTRFRENKFVFVADVCQMFRQILHRENDRNLLRIVWRFSSDEPIADYRLNTVTYGTSSAPWLANRVIRDIGEKVDKSLPLASDVLLHRIYVDDLNGGADSLPAALLCRDQVISALGSAKLELRKWAANHPDLLTDIPLEHRLPAFASIEIDDGEERATLKILGLCWEPGIDAFFYKLSNVTMGNSKRDLLSQLARVFDPLGWLTPVMVTARIFFREVCSSSIGWDDHLPFQIKRQWFKFVNDLPRLGEIRIPRWAPSSKTSYLVGFADASEKAYAAVVYLVTPNNPHNIVHLILAKSRVAPLKNVTLPRLELCAALLLSRCIAKSTPLFPNIDPNRILMFSDSSVALAWITACPSSAWKTFVSNRVSEIVSNTSLDSWFHISSSENPADCASRGIFPADVLQHALWWHGPNWLQEPFSKWPLKRLKSKLTDSDVALELKPNPYPICQVSTSPVDDLSSRLELKISSYLRLRNIVAWCRRFIHNKLKPNELLSGPLRACELKEAHDCLVRRSQLRTLLPERQDAESNKSKLKISKILFTFIDPHDQILRVGGRIQRADIPYSSRHPALLSPKDPLTRLLIQHAHEFNLHVGPSATLAFLRRSVWIIDGKRHVRNSLSKCNRCFSVKPKPYQPEMGQLPQDRVCPSSPFNVVGVDYAGPFTVKSSRLRNSKHIRAYLCIFICFTSKAIHIEVACDLSTQAFLSCYRNFCARRGNPAEVYSDRGTNFVGASNELRRLSQLLSSPEHQNVMTSEAAMKQTNWHFIPPHAPHFGGLWEAAVKSTKRLLHVTLHGFIPDLEEFRCLVTQIEGVLNSRPICASATSSDHVDVLTPGHFLIFRPLNAPPQDPTLNDRSCLRSRWSQIQQRLSSFWKRWKLEYLTEVQHRYRWNTPDCPAVDGTVVLVMNDDLQPTQWDLGVIQSITNGPDGVPRVATVRTSSRIFLYPIRKLCPLPSQ</sequence>
<dbReference type="GO" id="GO:0003676">
    <property type="term" value="F:nucleic acid binding"/>
    <property type="evidence" value="ECO:0007669"/>
    <property type="project" value="InterPro"/>
</dbReference>
<feature type="domain" description="DUF5641" evidence="2">
    <location>
        <begin position="1384"/>
        <end position="1477"/>
    </location>
</feature>
<dbReference type="GO" id="GO:0071897">
    <property type="term" value="P:DNA biosynthetic process"/>
    <property type="evidence" value="ECO:0007669"/>
    <property type="project" value="UniProtKB-ARBA"/>
</dbReference>
<reference evidence="3 4" key="1">
    <citation type="submission" date="2020-02" db="EMBL/GenBank/DDBJ databases">
        <authorList>
            <person name="Ferguson B K."/>
        </authorList>
    </citation>
    <scope>NUCLEOTIDE SEQUENCE [LARGE SCALE GENOMIC DNA]</scope>
</reference>
<dbReference type="OrthoDB" id="6625636at2759"/>
<dbReference type="Pfam" id="PF05380">
    <property type="entry name" value="Peptidase_A17"/>
    <property type="match status" value="1"/>
</dbReference>
<gene>
    <name evidence="3" type="ORF">NTEN_LOCUS806</name>
</gene>
<dbReference type="Pfam" id="PF03564">
    <property type="entry name" value="DUF1759"/>
    <property type="match status" value="1"/>
</dbReference>
<dbReference type="SUPFAM" id="SSF56672">
    <property type="entry name" value="DNA/RNA polymerases"/>
    <property type="match status" value="1"/>
</dbReference>
<dbReference type="Gene3D" id="3.30.70.270">
    <property type="match status" value="1"/>
</dbReference>
<evidence type="ECO:0000259" key="2">
    <source>
        <dbReference type="Pfam" id="PF18701"/>
    </source>
</evidence>
<evidence type="ECO:0000259" key="1">
    <source>
        <dbReference type="Pfam" id="PF17921"/>
    </source>
</evidence>
<proteinExistence type="predicted"/>
<evidence type="ECO:0000313" key="3">
    <source>
        <dbReference type="EMBL" id="CAA9993977.1"/>
    </source>
</evidence>
<feature type="domain" description="Integrase zinc-binding" evidence="1">
    <location>
        <begin position="1102"/>
        <end position="1156"/>
    </location>
</feature>
<dbReference type="InterPro" id="IPR012337">
    <property type="entry name" value="RNaseH-like_sf"/>
</dbReference>
<protein>
    <recommendedName>
        <fullName evidence="5">Integrase catalytic domain-containing protein</fullName>
    </recommendedName>
</protein>
<evidence type="ECO:0000313" key="4">
    <source>
        <dbReference type="Proteomes" id="UP000479000"/>
    </source>
</evidence>
<name>A0A6H5FWD2_9HEMI</name>
<accession>A0A6H5FWD2</accession>
<dbReference type="Pfam" id="PF18701">
    <property type="entry name" value="DUF5641"/>
    <property type="match status" value="1"/>
</dbReference>
<evidence type="ECO:0008006" key="5">
    <source>
        <dbReference type="Google" id="ProtNLM"/>
    </source>
</evidence>
<dbReference type="PANTHER" id="PTHR47331">
    <property type="entry name" value="PHD-TYPE DOMAIN-CONTAINING PROTEIN"/>
    <property type="match status" value="1"/>
</dbReference>
<dbReference type="Gene3D" id="3.10.10.10">
    <property type="entry name" value="HIV Type 1 Reverse Transcriptase, subunit A, domain 1"/>
    <property type="match status" value="1"/>
</dbReference>
<keyword evidence="4" id="KW-1185">Reference proteome</keyword>
<dbReference type="InterPro" id="IPR005312">
    <property type="entry name" value="DUF1759"/>
</dbReference>
<dbReference type="InterPro" id="IPR008042">
    <property type="entry name" value="Retrotrans_Pao"/>
</dbReference>
<dbReference type="PANTHER" id="PTHR47331:SF4">
    <property type="entry name" value="PEPTIDASE S1 DOMAIN-CONTAINING PROTEIN"/>
    <property type="match status" value="1"/>
</dbReference>